<evidence type="ECO:0000313" key="2">
    <source>
        <dbReference type="EnsemblMetazoa" id="GPAI040096-PA"/>
    </source>
</evidence>
<organism evidence="2 3">
    <name type="scientific">Glossina pallidipes</name>
    <name type="common">Tsetse fly</name>
    <dbReference type="NCBI Taxonomy" id="7398"/>
    <lineage>
        <taxon>Eukaryota</taxon>
        <taxon>Metazoa</taxon>
        <taxon>Ecdysozoa</taxon>
        <taxon>Arthropoda</taxon>
        <taxon>Hexapoda</taxon>
        <taxon>Insecta</taxon>
        <taxon>Pterygota</taxon>
        <taxon>Neoptera</taxon>
        <taxon>Endopterygota</taxon>
        <taxon>Diptera</taxon>
        <taxon>Brachycera</taxon>
        <taxon>Muscomorpha</taxon>
        <taxon>Hippoboscoidea</taxon>
        <taxon>Glossinidae</taxon>
        <taxon>Glossina</taxon>
    </lineage>
</organism>
<dbReference type="VEuPathDB" id="VectorBase:GPAI040096"/>
<keyword evidence="1" id="KW-0472">Membrane</keyword>
<dbReference type="Proteomes" id="UP000092445">
    <property type="component" value="Unassembled WGS sequence"/>
</dbReference>
<keyword evidence="3" id="KW-1185">Reference proteome</keyword>
<dbReference type="EnsemblMetazoa" id="GPAI040096-RA">
    <property type="protein sequence ID" value="GPAI040096-PA"/>
    <property type="gene ID" value="GPAI040096"/>
</dbReference>
<evidence type="ECO:0000313" key="3">
    <source>
        <dbReference type="Proteomes" id="UP000092445"/>
    </source>
</evidence>
<name>A0A1B0ABC4_GLOPL</name>
<protein>
    <submittedName>
        <fullName evidence="2">Uncharacterized protein</fullName>
    </submittedName>
</protein>
<dbReference type="AlphaFoldDB" id="A0A1B0ABC4"/>
<proteinExistence type="predicted"/>
<evidence type="ECO:0000256" key="1">
    <source>
        <dbReference type="SAM" id="Phobius"/>
    </source>
</evidence>
<reference evidence="2" key="2">
    <citation type="submission" date="2020-05" db="UniProtKB">
        <authorList>
            <consortium name="EnsemblMetazoa"/>
        </authorList>
    </citation>
    <scope>IDENTIFICATION</scope>
    <source>
        <strain evidence="2">IAEA</strain>
    </source>
</reference>
<sequence length="218" mass="22533">MFPCSQQLKTADVNVEWQRYDVRTMFGVSKTPLRINSLITGLISCLTVANTPAGIIGCGTGGGGIGAFGPVVHAYVGTVVTAVSVLVVRRAELVVGITPAIVLAAVPEVEIVAVAVTVVALLAGVALLLLLSFGKALLVPAIELVFGAPKVMVDEAATGVMAEELTFCELFGKSVAVADGVDVLTETAVALVIAFSKVGVVTFCDCRLEMISEMLLKI</sequence>
<keyword evidence="1" id="KW-1133">Transmembrane helix</keyword>
<feature type="transmembrane region" description="Helical" evidence="1">
    <location>
        <begin position="111"/>
        <end position="131"/>
    </location>
</feature>
<keyword evidence="1" id="KW-0812">Transmembrane</keyword>
<reference evidence="3" key="1">
    <citation type="submission" date="2014-03" db="EMBL/GenBank/DDBJ databases">
        <authorList>
            <person name="Aksoy S."/>
            <person name="Warren W."/>
            <person name="Wilson R.K."/>
        </authorList>
    </citation>
    <scope>NUCLEOTIDE SEQUENCE [LARGE SCALE GENOMIC DNA]</scope>
    <source>
        <strain evidence="3">IAEA</strain>
    </source>
</reference>
<accession>A0A1B0ABC4</accession>